<dbReference type="Proteomes" id="UP001562178">
    <property type="component" value="Unassembled WGS sequence"/>
</dbReference>
<feature type="compositionally biased region" description="Acidic residues" evidence="2">
    <location>
        <begin position="42"/>
        <end position="58"/>
    </location>
</feature>
<dbReference type="RefSeq" id="WP_369459211.1">
    <property type="nucleotide sequence ID" value="NZ_JBGBDC010000002.1"/>
</dbReference>
<keyword evidence="4" id="KW-1185">Reference proteome</keyword>
<accession>A0ABV4B0A0</accession>
<comment type="caution">
    <text evidence="3">The sequence shown here is derived from an EMBL/GenBank/DDBJ whole genome shotgun (WGS) entry which is preliminary data.</text>
</comment>
<feature type="compositionally biased region" description="Acidic residues" evidence="2">
    <location>
        <begin position="18"/>
        <end position="27"/>
    </location>
</feature>
<dbReference type="EMBL" id="JBGBDC010000002">
    <property type="protein sequence ID" value="MEY2250361.1"/>
    <property type="molecule type" value="Genomic_DNA"/>
</dbReference>
<proteinExistence type="predicted"/>
<keyword evidence="1" id="KW-0175">Coiled coil</keyword>
<organism evidence="3 4">
    <name type="scientific">Comamonas sediminis</name>
    <dbReference type="NCBI Taxonomy" id="1783360"/>
    <lineage>
        <taxon>Bacteria</taxon>
        <taxon>Pseudomonadati</taxon>
        <taxon>Pseudomonadota</taxon>
        <taxon>Betaproteobacteria</taxon>
        <taxon>Burkholderiales</taxon>
        <taxon>Comamonadaceae</taxon>
        <taxon>Comamonas</taxon>
    </lineage>
</organism>
<reference evidence="3 4" key="1">
    <citation type="journal article" date="2016" name="Int. J. Syst. Evol. Microbiol.">
        <title>Description of Comamonas sediminis sp. nov., isolated from lagoon sediments.</title>
        <authorList>
            <person name="Subhash Y."/>
            <person name="Bang J.J."/>
            <person name="You T.H."/>
            <person name="Lee S.S."/>
        </authorList>
    </citation>
    <scope>NUCLEOTIDE SEQUENCE [LARGE SCALE GENOMIC DNA]</scope>
    <source>
        <strain evidence="3 4">JCM 31169</strain>
    </source>
</reference>
<feature type="compositionally biased region" description="Basic and acidic residues" evidence="2">
    <location>
        <begin position="59"/>
        <end position="102"/>
    </location>
</feature>
<name>A0ABV4B0A0_9BURK</name>
<evidence type="ECO:0000313" key="3">
    <source>
        <dbReference type="EMBL" id="MEY2250361.1"/>
    </source>
</evidence>
<evidence type="ECO:0000256" key="2">
    <source>
        <dbReference type="SAM" id="MobiDB-lite"/>
    </source>
</evidence>
<evidence type="ECO:0000313" key="4">
    <source>
        <dbReference type="Proteomes" id="UP001562178"/>
    </source>
</evidence>
<gene>
    <name evidence="3" type="ORF">AB7A72_05055</name>
</gene>
<feature type="region of interest" description="Disordered" evidence="2">
    <location>
        <begin position="18"/>
        <end position="133"/>
    </location>
</feature>
<feature type="coiled-coil region" evidence="1">
    <location>
        <begin position="151"/>
        <end position="195"/>
    </location>
</feature>
<evidence type="ECO:0000256" key="1">
    <source>
        <dbReference type="SAM" id="Coils"/>
    </source>
</evidence>
<evidence type="ECO:0008006" key="5">
    <source>
        <dbReference type="Google" id="ProtNLM"/>
    </source>
</evidence>
<protein>
    <recommendedName>
        <fullName evidence="5">Scaffolding protein</fullName>
    </recommendedName>
</protein>
<feature type="compositionally biased region" description="Low complexity" evidence="2">
    <location>
        <begin position="28"/>
        <end position="41"/>
    </location>
</feature>
<sequence length="337" mass="36441">MTTEDRNRLLSAEELEALEDDDYDADADNAAALAALGQGPLDGDDNDDDNDNDDDQNDDDKAGTDKPDDGGEAGKLDGGKQPEADKKPEGGESEKKPDPTDKPDEDQGAAGKDAGTPAAKGKGGYSVTVPDDLDTQLADNRKAMHALRRSLNDGDIDADEYEAKLDELEDKRDSLRDLKNRASIAEEMRQQSQADAWLDAINTFVAHAAKSPELGIIDYTKDTAKQAEFDTFLRAIAAQPGNENRASRWLLEEAHKRMVVLHSIPTTAAKPGAVNRKPDTSKVVNTLADVPGGAGDADPISNEFAELDKLEGLDYERALSELKTRSPEKHARYLRSA</sequence>